<dbReference type="STRING" id="1413211.U473_14015"/>
<evidence type="ECO:0000313" key="2">
    <source>
        <dbReference type="Proteomes" id="UP000070352"/>
    </source>
</evidence>
<gene>
    <name evidence="1" type="ORF">U473_14015</name>
</gene>
<dbReference type="EMBL" id="LSKU01000002">
    <property type="protein sequence ID" value="KXG42578.1"/>
    <property type="molecule type" value="Genomic_DNA"/>
</dbReference>
<name>A0A135L0R1_9BACI</name>
<reference evidence="1 2" key="1">
    <citation type="submission" date="2016-02" db="EMBL/GenBank/DDBJ databases">
        <title>Draft Genome for Tepidibacillus decaturensis nov. sp. Strain Z9, an Anaerobic, Moderately Thermophilic and Heterotrophic Bacterium from Deep Subsurface of the Illinois Basin, USA.</title>
        <authorList>
            <person name="Dong Y."/>
            <person name="Chang J.Y."/>
            <person name="Sanford R."/>
            <person name="Fouke B.W."/>
        </authorList>
    </citation>
    <scope>NUCLEOTIDE SEQUENCE [LARGE SCALE GENOMIC DNA]</scope>
    <source>
        <strain evidence="1 2">Z9</strain>
    </source>
</reference>
<organism evidence="1 2">
    <name type="scientific">Tepidibacillus decaturensis</name>
    <dbReference type="NCBI Taxonomy" id="1413211"/>
    <lineage>
        <taxon>Bacteria</taxon>
        <taxon>Bacillati</taxon>
        <taxon>Bacillota</taxon>
        <taxon>Bacilli</taxon>
        <taxon>Bacillales</taxon>
        <taxon>Bacillaceae</taxon>
        <taxon>Tepidibacillus</taxon>
    </lineage>
</organism>
<dbReference type="Proteomes" id="UP000070352">
    <property type="component" value="Unassembled WGS sequence"/>
</dbReference>
<accession>A0A135L0R1</accession>
<dbReference type="RefSeq" id="WP_068727847.1">
    <property type="nucleotide sequence ID" value="NZ_LSKU01000002.1"/>
</dbReference>
<sequence>MSEVNSFQTAKKIITGWSSLARLGNPDDSAKNLTKIASDKTTRSNKFLHIDCEAILEMSSIK</sequence>
<evidence type="ECO:0000313" key="1">
    <source>
        <dbReference type="EMBL" id="KXG42578.1"/>
    </source>
</evidence>
<keyword evidence="2" id="KW-1185">Reference proteome</keyword>
<protein>
    <submittedName>
        <fullName evidence="1">Uncharacterized protein</fullName>
    </submittedName>
</protein>
<dbReference type="AlphaFoldDB" id="A0A135L0R1"/>
<proteinExistence type="predicted"/>
<comment type="caution">
    <text evidence="1">The sequence shown here is derived from an EMBL/GenBank/DDBJ whole genome shotgun (WGS) entry which is preliminary data.</text>
</comment>